<dbReference type="GO" id="GO:0008270">
    <property type="term" value="F:zinc ion binding"/>
    <property type="evidence" value="ECO:0007669"/>
    <property type="project" value="UniProtKB-UniRule"/>
</dbReference>
<dbReference type="HAMAP" id="MF_00103">
    <property type="entry name" value="Fapy_DNA_glycosyl"/>
    <property type="match status" value="1"/>
</dbReference>
<dbReference type="InterPro" id="IPR015886">
    <property type="entry name" value="H2TH_FPG"/>
</dbReference>
<comment type="function">
    <text evidence="15">Involved in base excision repair of DNA damaged by oxidation or by mutagenic agents. Acts as a DNA glycosylase that recognizes and removes damaged bases. Has a preference for oxidized purines, such as 7,8-dihydro-8-oxoguanine (8-oxoG). Has AP (apurinic/apyrimidinic) lyase activity and introduces nicks in the DNA strand. Cleaves the DNA backbone by beta-delta elimination to generate a single-strand break at the site of the removed base with both 3'- and 5'-phosphates.</text>
</comment>
<dbReference type="Pfam" id="PF06831">
    <property type="entry name" value="H2TH"/>
    <property type="match status" value="1"/>
</dbReference>
<feature type="binding site" evidence="16">
    <location>
        <position position="124"/>
    </location>
    <ligand>
        <name>DNA</name>
        <dbReference type="ChEBI" id="CHEBI:16991"/>
    </ligand>
</feature>
<evidence type="ECO:0000256" key="4">
    <source>
        <dbReference type="ARBA" id="ARBA00022723"/>
    </source>
</evidence>
<feature type="active site" description="Proton donor" evidence="16">
    <location>
        <position position="17"/>
    </location>
</feature>
<dbReference type="InterPro" id="IPR015887">
    <property type="entry name" value="DNA_glyclase_Znf_dom_DNA_BS"/>
</dbReference>
<evidence type="ECO:0000256" key="16">
    <source>
        <dbReference type="HAMAP-Rule" id="MF_00103"/>
    </source>
</evidence>
<dbReference type="PATRIC" id="fig|1227275.3.peg.1032"/>
<evidence type="ECO:0000259" key="17">
    <source>
        <dbReference type="PROSITE" id="PS51066"/>
    </source>
</evidence>
<dbReference type="HOGENOM" id="CLU_038423_1_3_9"/>
<evidence type="ECO:0000256" key="10">
    <source>
        <dbReference type="ARBA" id="ARBA00023204"/>
    </source>
</evidence>
<dbReference type="SUPFAM" id="SSF46946">
    <property type="entry name" value="S13-like H2TH domain"/>
    <property type="match status" value="1"/>
</dbReference>
<comment type="catalytic activity">
    <reaction evidence="14 16">
        <text>2'-deoxyribonucleotide-(2'-deoxyribose 5'-phosphate)-2'-deoxyribonucleotide-DNA = a 3'-end 2'-deoxyribonucleotide-(2,3-dehydro-2,3-deoxyribose 5'-phosphate)-DNA + a 5'-end 5'-phospho-2'-deoxyribonucleoside-DNA + H(+)</text>
        <dbReference type="Rhea" id="RHEA:66592"/>
        <dbReference type="Rhea" id="RHEA-COMP:13180"/>
        <dbReference type="Rhea" id="RHEA-COMP:16897"/>
        <dbReference type="Rhea" id="RHEA-COMP:17067"/>
        <dbReference type="ChEBI" id="CHEBI:15378"/>
        <dbReference type="ChEBI" id="CHEBI:136412"/>
        <dbReference type="ChEBI" id="CHEBI:157695"/>
        <dbReference type="ChEBI" id="CHEBI:167181"/>
        <dbReference type="EC" id="4.2.99.18"/>
    </reaction>
</comment>
<dbReference type="InterPro" id="IPR012319">
    <property type="entry name" value="FPG_cat"/>
</dbReference>
<dbReference type="FunFam" id="3.20.190.10:FF:000001">
    <property type="entry name" value="Formamidopyrimidine-DNA glycosylase"/>
    <property type="match status" value="1"/>
</dbReference>
<dbReference type="Pfam" id="PF06827">
    <property type="entry name" value="zf-FPG_IleRS"/>
    <property type="match status" value="1"/>
</dbReference>
<name>U2IQJ7_9STRE</name>
<dbReference type="SUPFAM" id="SSF81624">
    <property type="entry name" value="N-terminal domain of MutM-like DNA repair proteins"/>
    <property type="match status" value="1"/>
</dbReference>
<keyword evidence="5 16" id="KW-0227">DNA damage</keyword>
<dbReference type="NCBIfam" id="NF002211">
    <property type="entry name" value="PRK01103.1"/>
    <property type="match status" value="1"/>
</dbReference>
<feature type="binding site" evidence="16">
    <location>
        <position position="105"/>
    </location>
    <ligand>
        <name>DNA</name>
        <dbReference type="ChEBI" id="CHEBI:16991"/>
    </ligand>
</feature>
<feature type="active site" description="Proton donor; for beta-elimination activity" evidence="16">
    <location>
        <position position="72"/>
    </location>
</feature>
<keyword evidence="9 16" id="KW-0238">DNA-binding</keyword>
<dbReference type="GO" id="GO:0003690">
    <property type="term" value="F:double-stranded DNA binding"/>
    <property type="evidence" value="ECO:0007669"/>
    <property type="project" value="UniProtKB-ARBA"/>
</dbReference>
<dbReference type="GO" id="GO:0034039">
    <property type="term" value="F:8-oxo-7,8-dihydroguanine DNA N-glycosylase activity"/>
    <property type="evidence" value="ECO:0007669"/>
    <property type="project" value="TreeGrafter"/>
</dbReference>
<keyword evidence="8 16" id="KW-0862">Zinc</keyword>
<evidence type="ECO:0000259" key="18">
    <source>
        <dbReference type="PROSITE" id="PS51068"/>
    </source>
</evidence>
<keyword evidence="11 16" id="KW-0456">Lyase</keyword>
<dbReference type="Gene3D" id="1.10.8.50">
    <property type="match status" value="1"/>
</dbReference>
<comment type="catalytic activity">
    <reaction evidence="1 16">
        <text>Hydrolysis of DNA containing ring-opened 7-methylguanine residues, releasing 2,6-diamino-4-hydroxy-5-(N-methyl)formamidopyrimidine.</text>
        <dbReference type="EC" id="3.2.2.23"/>
    </reaction>
</comment>
<keyword evidence="6 16" id="KW-0863">Zinc-finger</keyword>
<dbReference type="PROSITE" id="PS51068">
    <property type="entry name" value="FPG_CAT"/>
    <property type="match status" value="1"/>
</dbReference>
<keyword evidence="10 16" id="KW-0234">DNA repair</keyword>
<dbReference type="GO" id="GO:0140078">
    <property type="term" value="F:class I DNA-(apurinic or apyrimidinic site) endonuclease activity"/>
    <property type="evidence" value="ECO:0007669"/>
    <property type="project" value="UniProtKB-EC"/>
</dbReference>
<comment type="cofactor">
    <cofactor evidence="16">
        <name>Zn(2+)</name>
        <dbReference type="ChEBI" id="CHEBI:29105"/>
    </cofactor>
    <text evidence="16">Binds 1 zinc ion per subunit.</text>
</comment>
<dbReference type="InterPro" id="IPR020629">
    <property type="entry name" value="FPG_Glyclase"/>
</dbReference>
<dbReference type="CDD" id="cd08966">
    <property type="entry name" value="EcFpg-like_N"/>
    <property type="match status" value="1"/>
</dbReference>
<dbReference type="Proteomes" id="UP000016617">
    <property type="component" value="Unassembled WGS sequence"/>
</dbReference>
<dbReference type="InterPro" id="IPR035937">
    <property type="entry name" value="FPG_N"/>
</dbReference>
<feature type="active site" description="Schiff-base intermediate with DNA" evidence="16">
    <location>
        <position position="16"/>
    </location>
</feature>
<keyword evidence="4 16" id="KW-0479">Metal-binding</keyword>
<feature type="active site" description="Proton donor; for delta-elimination activity" evidence="16">
    <location>
        <position position="276"/>
    </location>
</feature>
<comment type="function">
    <text evidence="16">Involved in base excision repair of DNA damaged by oxidation or by mutagenic agents. Acts as DNA glycosylase that recognizes and removes damaged bases. Has a preference for oxidized purines, such as 7,8-dihydro-8-oxoguanine (8-oxoG). Has AP (apurinic/apyrimidinic) lyase activity and introduces nicks in the DNA strand. Cleaves the DNA backbone by beta-delta elimination to generate a single-strand break at the site of the removed base with both 3'- and 5'-phosphates.</text>
</comment>
<dbReference type="FunFam" id="1.10.8.50:FF:000003">
    <property type="entry name" value="Formamidopyrimidine-DNA glycosylase"/>
    <property type="match status" value="1"/>
</dbReference>
<dbReference type="AlphaFoldDB" id="U2IQJ7"/>
<dbReference type="EC" id="4.2.99.18" evidence="16"/>
<dbReference type="PANTHER" id="PTHR22993:SF9">
    <property type="entry name" value="FORMAMIDOPYRIMIDINE-DNA GLYCOSYLASE"/>
    <property type="match status" value="1"/>
</dbReference>
<comment type="subunit">
    <text evidence="3 16">Monomer.</text>
</comment>
<dbReference type="PROSITE" id="PS01242">
    <property type="entry name" value="ZF_FPG_1"/>
    <property type="match status" value="1"/>
</dbReference>
<evidence type="ECO:0000256" key="14">
    <source>
        <dbReference type="ARBA" id="ARBA00044632"/>
    </source>
</evidence>
<evidence type="ECO:0000256" key="9">
    <source>
        <dbReference type="ARBA" id="ARBA00023125"/>
    </source>
</evidence>
<dbReference type="EMBL" id="AWVA01000070">
    <property type="protein sequence ID" value="ERJ76191.1"/>
    <property type="molecule type" value="Genomic_DNA"/>
</dbReference>
<comment type="caution">
    <text evidence="16">Lacks conserved residue(s) required for the propagation of feature annotation.</text>
</comment>
<comment type="caution">
    <text evidence="19">The sequence shown here is derived from an EMBL/GenBank/DDBJ whole genome shotgun (WGS) entry which is preliminary data.</text>
</comment>
<evidence type="ECO:0000256" key="8">
    <source>
        <dbReference type="ARBA" id="ARBA00022833"/>
    </source>
</evidence>
<evidence type="ECO:0000256" key="5">
    <source>
        <dbReference type="ARBA" id="ARBA00022763"/>
    </source>
</evidence>
<gene>
    <name evidence="16" type="primary">mutM</name>
    <name evidence="16" type="synonym">fpg</name>
    <name evidence="19" type="ORF">HMPREF1557_01163</name>
</gene>
<accession>U2IQJ7</accession>
<evidence type="ECO:0000256" key="15">
    <source>
        <dbReference type="ARBA" id="ARBA00060177"/>
    </source>
</evidence>
<keyword evidence="12 16" id="KW-0511">Multifunctional enzyme</keyword>
<dbReference type="GO" id="GO:0003684">
    <property type="term" value="F:damaged DNA binding"/>
    <property type="evidence" value="ECO:0007669"/>
    <property type="project" value="InterPro"/>
</dbReference>
<dbReference type="SMART" id="SM00898">
    <property type="entry name" value="Fapy_DNA_glyco"/>
    <property type="match status" value="1"/>
</dbReference>
<reference evidence="19 20" key="1">
    <citation type="submission" date="2013-06" db="EMBL/GenBank/DDBJ databases">
        <authorList>
            <person name="Weinstock G."/>
            <person name="Sodergren E."/>
            <person name="Lobos E.A."/>
            <person name="Fulton L."/>
            <person name="Fulton R."/>
            <person name="Courtney L."/>
            <person name="Fronick C."/>
            <person name="O'Laughlin M."/>
            <person name="Godfrey J."/>
            <person name="Wilson R.M."/>
            <person name="Miner T."/>
            <person name="Farmer C."/>
            <person name="Delehaunty K."/>
            <person name="Cordes M."/>
            <person name="Minx P."/>
            <person name="Tomlinson C."/>
            <person name="Chen J."/>
            <person name="Wollam A."/>
            <person name="Pepin K.H."/>
            <person name="Bhonagiri V."/>
            <person name="Zhang X."/>
            <person name="Warren W."/>
            <person name="Mitreva M."/>
            <person name="Mardis E.R."/>
            <person name="Wilson R.K."/>
        </authorList>
    </citation>
    <scope>NUCLEOTIDE SEQUENCE [LARGE SCALE GENOMIC DNA]</scope>
    <source>
        <strain evidence="19 20">W1703</strain>
    </source>
</reference>
<evidence type="ECO:0000256" key="2">
    <source>
        <dbReference type="ARBA" id="ARBA00009409"/>
    </source>
</evidence>
<dbReference type="Gene3D" id="3.20.190.10">
    <property type="entry name" value="MutM-like, N-terminal"/>
    <property type="match status" value="1"/>
</dbReference>
<evidence type="ECO:0000256" key="6">
    <source>
        <dbReference type="ARBA" id="ARBA00022771"/>
    </source>
</evidence>
<keyword evidence="7 16" id="KW-0378">Hydrolase</keyword>
<dbReference type="PROSITE" id="PS51066">
    <property type="entry name" value="ZF_FPG_2"/>
    <property type="match status" value="1"/>
</dbReference>
<evidence type="ECO:0000256" key="3">
    <source>
        <dbReference type="ARBA" id="ARBA00011245"/>
    </source>
</evidence>
<dbReference type="SUPFAM" id="SSF57716">
    <property type="entry name" value="Glucocorticoid receptor-like (DNA-binding domain)"/>
    <property type="match status" value="1"/>
</dbReference>
<evidence type="ECO:0000256" key="13">
    <source>
        <dbReference type="ARBA" id="ARBA00023295"/>
    </source>
</evidence>
<evidence type="ECO:0000256" key="12">
    <source>
        <dbReference type="ARBA" id="ARBA00023268"/>
    </source>
</evidence>
<dbReference type="InterPro" id="IPR010979">
    <property type="entry name" value="Ribosomal_uS13-like_H2TH"/>
</dbReference>
<dbReference type="NCBIfam" id="TIGR00577">
    <property type="entry name" value="fpg"/>
    <property type="match status" value="1"/>
</dbReference>
<keyword evidence="13 16" id="KW-0326">Glycosidase</keyword>
<evidence type="ECO:0000256" key="1">
    <source>
        <dbReference type="ARBA" id="ARBA00001668"/>
    </source>
</evidence>
<evidence type="ECO:0000313" key="19">
    <source>
        <dbReference type="EMBL" id="ERJ76191.1"/>
    </source>
</evidence>
<evidence type="ECO:0000313" key="20">
    <source>
        <dbReference type="Proteomes" id="UP000016617"/>
    </source>
</evidence>
<feature type="domain" description="FPG-type" evidence="17">
    <location>
        <begin position="252"/>
        <end position="286"/>
    </location>
</feature>
<organism evidence="19 20">
    <name type="scientific">Streptococcus sobrinus W1703</name>
    <dbReference type="NCBI Taxonomy" id="1227275"/>
    <lineage>
        <taxon>Bacteria</taxon>
        <taxon>Bacillati</taxon>
        <taxon>Bacillota</taxon>
        <taxon>Bacilli</taxon>
        <taxon>Lactobacillales</taxon>
        <taxon>Streptococcaceae</taxon>
        <taxon>Streptococcus</taxon>
    </lineage>
</organism>
<evidence type="ECO:0000256" key="7">
    <source>
        <dbReference type="ARBA" id="ARBA00022801"/>
    </source>
</evidence>
<proteinExistence type="inferred from homology"/>
<dbReference type="InterPro" id="IPR010663">
    <property type="entry name" value="Znf_FPG/IleRS"/>
</dbReference>
<dbReference type="SMART" id="SM01232">
    <property type="entry name" value="H2TH"/>
    <property type="match status" value="1"/>
</dbReference>
<dbReference type="EC" id="3.2.2.23" evidence="16"/>
<feature type="domain" description="Formamidopyrimidine-DNA glycosylase catalytic" evidence="18">
    <location>
        <begin position="16"/>
        <end position="127"/>
    </location>
</feature>
<evidence type="ECO:0000256" key="11">
    <source>
        <dbReference type="ARBA" id="ARBA00023239"/>
    </source>
</evidence>
<sequence>MVKKRLKIKTRKEAMPELPEVETVRRGLEEQIVGKTIKAVKVTYPKLVRTGLEDFQLLLPGQSVQAMRRRGKYLIFELTGGLVISHLRMEGKYFLFSDQVPTNKHFHAFFSFTDGTTLVYQDVRKFGTMEYLPKSQEAAYFLSKKLGPEPTKETFKLAPFERALRKSHKPIKSYLLDQSLVAGLGNIYADEVLWAAKVHPERRSDSLRPAEIKRLHDQTIRILQEGIKRGGSTIRTYKNTLGEDGTMQDFLEVYGREGELCSRCGSTIEKIKVGGRGSHYCPKCQKK</sequence>
<protein>
    <recommendedName>
        <fullName evidence="16">Formamidopyrimidine-DNA glycosylase</fullName>
        <shortName evidence="16">Fapy-DNA glycosylase</shortName>
        <ecNumber evidence="16">3.2.2.23</ecNumber>
    </recommendedName>
    <alternativeName>
        <fullName evidence="16">DNA-(apurinic or apyrimidinic site) lyase MutM</fullName>
        <shortName evidence="16">AP lyase MutM</shortName>
        <ecNumber evidence="16">4.2.99.18</ecNumber>
    </alternativeName>
</protein>
<dbReference type="InterPro" id="IPR000214">
    <property type="entry name" value="Znf_DNA_glyclase/AP_lyase"/>
</dbReference>
<comment type="similarity">
    <text evidence="2 16">Belongs to the FPG family.</text>
</comment>
<dbReference type="GO" id="GO:0006284">
    <property type="term" value="P:base-excision repair"/>
    <property type="evidence" value="ECO:0007669"/>
    <property type="project" value="InterPro"/>
</dbReference>
<dbReference type="PANTHER" id="PTHR22993">
    <property type="entry name" value="FORMAMIDOPYRIMIDINE-DNA GLYCOSYLASE"/>
    <property type="match status" value="1"/>
</dbReference>
<dbReference type="Pfam" id="PF01149">
    <property type="entry name" value="Fapy_DNA_glyco"/>
    <property type="match status" value="1"/>
</dbReference>